<dbReference type="Proteomes" id="UP001150538">
    <property type="component" value="Unassembled WGS sequence"/>
</dbReference>
<feature type="compositionally biased region" description="Basic and acidic residues" evidence="6">
    <location>
        <begin position="231"/>
        <end position="241"/>
    </location>
</feature>
<keyword evidence="3" id="KW-0238">DNA-binding</keyword>
<dbReference type="PROSITE" id="PS50888">
    <property type="entry name" value="BHLH"/>
    <property type="match status" value="1"/>
</dbReference>
<comment type="caution">
    <text evidence="8">The sequence shown here is derived from an EMBL/GenBank/DDBJ whole genome shotgun (WGS) entry which is preliminary data.</text>
</comment>
<evidence type="ECO:0000259" key="7">
    <source>
        <dbReference type="PROSITE" id="PS50888"/>
    </source>
</evidence>
<feature type="domain" description="BHLH" evidence="7">
    <location>
        <begin position="299"/>
        <end position="361"/>
    </location>
</feature>
<feature type="region of interest" description="Disordered" evidence="6">
    <location>
        <begin position="206"/>
        <end position="289"/>
    </location>
</feature>
<dbReference type="AlphaFoldDB" id="A0A9W8A7U2"/>
<dbReference type="OrthoDB" id="5778525at2759"/>
<protein>
    <recommendedName>
        <fullName evidence="7">BHLH domain-containing protein</fullName>
    </recommendedName>
</protein>
<organism evidence="8 9">
    <name type="scientific">Mycoemilia scoparia</name>
    <dbReference type="NCBI Taxonomy" id="417184"/>
    <lineage>
        <taxon>Eukaryota</taxon>
        <taxon>Fungi</taxon>
        <taxon>Fungi incertae sedis</taxon>
        <taxon>Zoopagomycota</taxon>
        <taxon>Kickxellomycotina</taxon>
        <taxon>Kickxellomycetes</taxon>
        <taxon>Kickxellales</taxon>
        <taxon>Kickxellaceae</taxon>
        <taxon>Mycoemilia</taxon>
    </lineage>
</organism>
<dbReference type="Gene3D" id="4.10.280.10">
    <property type="entry name" value="Helix-loop-helix DNA-binding domain"/>
    <property type="match status" value="1"/>
</dbReference>
<feature type="compositionally biased region" description="Pro residues" evidence="6">
    <location>
        <begin position="1"/>
        <end position="11"/>
    </location>
</feature>
<feature type="region of interest" description="Disordered" evidence="6">
    <location>
        <begin position="1"/>
        <end position="34"/>
    </location>
</feature>
<feature type="compositionally biased region" description="Polar residues" evidence="6">
    <location>
        <begin position="252"/>
        <end position="276"/>
    </location>
</feature>
<dbReference type="GO" id="GO:0000981">
    <property type="term" value="F:DNA-binding transcription factor activity, RNA polymerase II-specific"/>
    <property type="evidence" value="ECO:0007669"/>
    <property type="project" value="TreeGrafter"/>
</dbReference>
<dbReference type="CDD" id="cd11404">
    <property type="entry name" value="bHLHzip_Mlx_like"/>
    <property type="match status" value="1"/>
</dbReference>
<keyword evidence="9" id="KW-1185">Reference proteome</keyword>
<name>A0A9W8A7U2_9FUNG</name>
<comment type="subcellular location">
    <subcellularLocation>
        <location evidence="1">Nucleus</location>
    </subcellularLocation>
</comment>
<feature type="compositionally biased region" description="Polar residues" evidence="6">
    <location>
        <begin position="380"/>
        <end position="389"/>
    </location>
</feature>
<dbReference type="PANTHER" id="PTHR15741:SF27">
    <property type="entry name" value="TRANSCRIPTION FACTOR AP-4"/>
    <property type="match status" value="1"/>
</dbReference>
<evidence type="ECO:0000256" key="4">
    <source>
        <dbReference type="ARBA" id="ARBA00023163"/>
    </source>
</evidence>
<evidence type="ECO:0000256" key="1">
    <source>
        <dbReference type="ARBA" id="ARBA00004123"/>
    </source>
</evidence>
<proteinExistence type="predicted"/>
<sequence length="396" mass="44112">MDWLEGPPPPLSGSAAPLQPPTLPQGLSPAPLFDDKELETIKPVLPLTKAVGKAEKPPKENQDLTITSEGQLFNSEESKNLQAFLDGIGSENFAFDSFLDSPQRYFLSNDMTTFGMGMGMGVGAGMIGALDERIPYLSLEDQIATHGHSQPRQTGSGGDKTCLFPIPEDMAATNNQETGRLPYMGSFGNLQKVKEWLQQNKEHHELPPVHDAKSPTPGPISPSALSPPENEQGKAKRKASDQHVTQRRKSRAQIQTQKQNTATKGSTANSDDNNNKPPVERRKITTKNGEVRELLTEEEKRANHIASEQRRRNQIRQGYDELLELITTLQDPSLRNHPGTSQSQPSKAVILEHAVEFIRNLEEGNQELRRRHEEKRRMEPSSSKPNSFQIHPHMPR</sequence>
<dbReference type="SMART" id="SM00353">
    <property type="entry name" value="HLH"/>
    <property type="match status" value="1"/>
</dbReference>
<dbReference type="SUPFAM" id="SSF47459">
    <property type="entry name" value="HLH, helix-loop-helix DNA-binding domain"/>
    <property type="match status" value="1"/>
</dbReference>
<accession>A0A9W8A7U2</accession>
<dbReference type="InterPro" id="IPR011598">
    <property type="entry name" value="bHLH_dom"/>
</dbReference>
<dbReference type="Pfam" id="PF00010">
    <property type="entry name" value="HLH"/>
    <property type="match status" value="1"/>
</dbReference>
<dbReference type="GO" id="GO:0005634">
    <property type="term" value="C:nucleus"/>
    <property type="evidence" value="ECO:0007669"/>
    <property type="project" value="UniProtKB-SubCell"/>
</dbReference>
<keyword evidence="4" id="KW-0804">Transcription</keyword>
<feature type="compositionally biased region" description="Basic and acidic residues" evidence="6">
    <location>
        <begin position="364"/>
        <end position="379"/>
    </location>
</feature>
<dbReference type="InterPro" id="IPR036638">
    <property type="entry name" value="HLH_DNA-bd_sf"/>
</dbReference>
<evidence type="ECO:0000256" key="6">
    <source>
        <dbReference type="SAM" id="MobiDB-lite"/>
    </source>
</evidence>
<evidence type="ECO:0000256" key="2">
    <source>
        <dbReference type="ARBA" id="ARBA00023015"/>
    </source>
</evidence>
<feature type="region of interest" description="Disordered" evidence="6">
    <location>
        <begin position="364"/>
        <end position="396"/>
    </location>
</feature>
<feature type="region of interest" description="Disordered" evidence="6">
    <location>
        <begin position="145"/>
        <end position="165"/>
    </location>
</feature>
<evidence type="ECO:0000313" key="9">
    <source>
        <dbReference type="Proteomes" id="UP001150538"/>
    </source>
</evidence>
<dbReference type="GO" id="GO:0000978">
    <property type="term" value="F:RNA polymerase II cis-regulatory region sequence-specific DNA binding"/>
    <property type="evidence" value="ECO:0007669"/>
    <property type="project" value="TreeGrafter"/>
</dbReference>
<evidence type="ECO:0000256" key="3">
    <source>
        <dbReference type="ARBA" id="ARBA00023125"/>
    </source>
</evidence>
<reference evidence="8" key="1">
    <citation type="submission" date="2022-07" db="EMBL/GenBank/DDBJ databases">
        <title>Phylogenomic reconstructions and comparative analyses of Kickxellomycotina fungi.</title>
        <authorList>
            <person name="Reynolds N.K."/>
            <person name="Stajich J.E."/>
            <person name="Barry K."/>
            <person name="Grigoriev I.V."/>
            <person name="Crous P."/>
            <person name="Smith M.E."/>
        </authorList>
    </citation>
    <scope>NUCLEOTIDE SEQUENCE</scope>
    <source>
        <strain evidence="8">NBRC 100468</strain>
    </source>
</reference>
<dbReference type="EMBL" id="JANBPU010000001">
    <property type="protein sequence ID" value="KAJ1922327.1"/>
    <property type="molecule type" value="Genomic_DNA"/>
</dbReference>
<keyword evidence="5" id="KW-0539">Nucleus</keyword>
<evidence type="ECO:0000256" key="5">
    <source>
        <dbReference type="ARBA" id="ARBA00023242"/>
    </source>
</evidence>
<keyword evidence="2" id="KW-0805">Transcription regulation</keyword>
<gene>
    <name evidence="8" type="ORF">H4219_000189</name>
</gene>
<evidence type="ECO:0000313" key="8">
    <source>
        <dbReference type="EMBL" id="KAJ1922327.1"/>
    </source>
</evidence>
<dbReference type="InterPro" id="IPR052207">
    <property type="entry name" value="Max-like/E-box_TFs"/>
</dbReference>
<dbReference type="PANTHER" id="PTHR15741">
    <property type="entry name" value="BASIC HELIX-LOOP-HELIX ZIP TRANSCRIPTION FACTOR"/>
    <property type="match status" value="1"/>
</dbReference>
<feature type="compositionally biased region" description="Basic and acidic residues" evidence="6">
    <location>
        <begin position="278"/>
        <end position="289"/>
    </location>
</feature>
<dbReference type="GO" id="GO:0046983">
    <property type="term" value="F:protein dimerization activity"/>
    <property type="evidence" value="ECO:0007669"/>
    <property type="project" value="InterPro"/>
</dbReference>